<reference evidence="3 4" key="1">
    <citation type="submission" date="2014-03" db="EMBL/GenBank/DDBJ databases">
        <title>Complete genome sequence of the Radio-Resistant Rubrobacter radiotolerans RSPS-4.</title>
        <authorList>
            <person name="Egas C.C."/>
            <person name="Barroso C.C."/>
            <person name="Froufe H.J.C."/>
            <person name="Pacheco J.J."/>
            <person name="Albuquerque L.L."/>
            <person name="da Costa M.M.S."/>
        </authorList>
    </citation>
    <scope>NUCLEOTIDE SEQUENCE [LARGE SCALE GENOMIC DNA]</scope>
    <source>
        <strain evidence="3 4">RSPS-4</strain>
    </source>
</reference>
<dbReference type="SUPFAM" id="SSF55166">
    <property type="entry name" value="Hedgehog/DD-peptidase"/>
    <property type="match status" value="1"/>
</dbReference>
<keyword evidence="3" id="KW-0121">Carboxypeptidase</keyword>
<dbReference type="PANTHER" id="PTHR34385">
    <property type="entry name" value="D-ALANYL-D-ALANINE CARBOXYPEPTIDASE"/>
    <property type="match status" value="1"/>
</dbReference>
<feature type="compositionally biased region" description="Basic and acidic residues" evidence="1">
    <location>
        <begin position="75"/>
        <end position="98"/>
    </location>
</feature>
<dbReference type="GO" id="GO:0006508">
    <property type="term" value="P:proteolysis"/>
    <property type="evidence" value="ECO:0007669"/>
    <property type="project" value="InterPro"/>
</dbReference>
<dbReference type="InterPro" id="IPR052179">
    <property type="entry name" value="DD-CPase-like"/>
</dbReference>
<dbReference type="STRING" id="42256.RradSPS_0266"/>
<feature type="compositionally biased region" description="Polar residues" evidence="1">
    <location>
        <begin position="55"/>
        <end position="65"/>
    </location>
</feature>
<dbReference type="InterPro" id="IPR009045">
    <property type="entry name" value="Zn_M74/Hedgehog-like"/>
</dbReference>
<name>A0A023X0K2_RUBRA</name>
<dbReference type="HOGENOM" id="CLU_054193_1_3_11"/>
<dbReference type="Gene3D" id="3.30.1380.10">
    <property type="match status" value="1"/>
</dbReference>
<sequence length="313" mass="34398">MPERKNSRIQELSRARRARMARRRVLVAVAAVCVLATSCGVAAVGVTSVVRSFQSQTEQVSSTDASPEALPETTAEERTGRAGEERTENAEEEARQERLPVAQSCDSLEVLVDPRHALPPDYSPTDLVYIVGYGVPTVGGDMLLREEATGKLAELMQRAGADGEELLVASAYRSYSEQQQTFAHFQGIYGPEVEYVSAPPGQSQHQLGTTVDFTNSEVGYQLLPAFSETNASRWLERNAWRYGFINTYPAEDISGTGRQAEAWEYRYVGKETAREIHESDLGLREYLAQNGLAPCRSGTSDATAEAPGQQRAW</sequence>
<evidence type="ECO:0000313" key="4">
    <source>
        <dbReference type="Proteomes" id="UP000025229"/>
    </source>
</evidence>
<dbReference type="OrthoDB" id="9792074at2"/>
<feature type="domain" description="D-alanyl-D-alanine carboxypeptidase-like core" evidence="2">
    <location>
        <begin position="143"/>
        <end position="270"/>
    </location>
</feature>
<dbReference type="EMBL" id="CP007514">
    <property type="protein sequence ID" value="AHY45549.1"/>
    <property type="molecule type" value="Genomic_DNA"/>
</dbReference>
<keyword evidence="3" id="KW-0645">Protease</keyword>
<dbReference type="KEGG" id="rrd:RradSPS_0266"/>
<feature type="region of interest" description="Disordered" evidence="1">
    <location>
        <begin position="55"/>
        <end position="99"/>
    </location>
</feature>
<dbReference type="InterPro" id="IPR058193">
    <property type="entry name" value="VanY/YodJ_core_dom"/>
</dbReference>
<dbReference type="Pfam" id="PF02557">
    <property type="entry name" value="VanY"/>
    <property type="match status" value="1"/>
</dbReference>
<keyword evidence="4" id="KW-1185">Reference proteome</keyword>
<dbReference type="Proteomes" id="UP000025229">
    <property type="component" value="Chromosome"/>
</dbReference>
<protein>
    <submittedName>
        <fullName evidence="3">D-alanyl-D-alanine carboxypeptidase</fullName>
    </submittedName>
</protein>
<dbReference type="InterPro" id="IPR003709">
    <property type="entry name" value="VanY-like_core_dom"/>
</dbReference>
<dbReference type="CDD" id="cd14852">
    <property type="entry name" value="LD-carboxypeptidase"/>
    <property type="match status" value="1"/>
</dbReference>
<keyword evidence="3" id="KW-0378">Hydrolase</keyword>
<dbReference type="GO" id="GO:0004180">
    <property type="term" value="F:carboxypeptidase activity"/>
    <property type="evidence" value="ECO:0007669"/>
    <property type="project" value="UniProtKB-KW"/>
</dbReference>
<dbReference type="AlphaFoldDB" id="A0A023X0K2"/>
<dbReference type="eggNOG" id="COG1876">
    <property type="taxonomic scope" value="Bacteria"/>
</dbReference>
<organism evidence="3 4">
    <name type="scientific">Rubrobacter radiotolerans</name>
    <name type="common">Arthrobacter radiotolerans</name>
    <dbReference type="NCBI Taxonomy" id="42256"/>
    <lineage>
        <taxon>Bacteria</taxon>
        <taxon>Bacillati</taxon>
        <taxon>Actinomycetota</taxon>
        <taxon>Rubrobacteria</taxon>
        <taxon>Rubrobacterales</taxon>
        <taxon>Rubrobacteraceae</taxon>
        <taxon>Rubrobacter</taxon>
    </lineage>
</organism>
<accession>A0A023X0K2</accession>
<evidence type="ECO:0000259" key="2">
    <source>
        <dbReference type="Pfam" id="PF02557"/>
    </source>
</evidence>
<evidence type="ECO:0000313" key="3">
    <source>
        <dbReference type="EMBL" id="AHY45549.1"/>
    </source>
</evidence>
<gene>
    <name evidence="3" type="ORF">RradSPS_0266</name>
</gene>
<dbReference type="PANTHER" id="PTHR34385:SF1">
    <property type="entry name" value="PEPTIDOGLYCAN L-ALANYL-D-GLUTAMATE ENDOPEPTIDASE CWLK"/>
    <property type="match status" value="1"/>
</dbReference>
<evidence type="ECO:0000256" key="1">
    <source>
        <dbReference type="SAM" id="MobiDB-lite"/>
    </source>
</evidence>
<proteinExistence type="predicted"/>